<comment type="caution">
    <text evidence="2">The sequence shown here is derived from an EMBL/GenBank/DDBJ whole genome shotgun (WGS) entry which is preliminary data.</text>
</comment>
<accession>A0ABV3RCW4</accession>
<dbReference type="SMART" id="SM00974">
    <property type="entry name" value="T5orf172"/>
    <property type="match status" value="1"/>
</dbReference>
<reference evidence="2 3" key="1">
    <citation type="submission" date="2024-06" db="EMBL/GenBank/DDBJ databases">
        <title>Novosphingobium rhizovicinus M1R2S20.</title>
        <authorList>
            <person name="Sun J.-Q."/>
        </authorList>
    </citation>
    <scope>NUCLEOTIDE SEQUENCE [LARGE SCALE GENOMIC DNA]</scope>
    <source>
        <strain evidence="2 3">M1R2S20</strain>
    </source>
</reference>
<evidence type="ECO:0000313" key="3">
    <source>
        <dbReference type="Proteomes" id="UP001556118"/>
    </source>
</evidence>
<organism evidence="2 3">
    <name type="scientific">Novosphingobium rhizovicinum</name>
    <dbReference type="NCBI Taxonomy" id="3228928"/>
    <lineage>
        <taxon>Bacteria</taxon>
        <taxon>Pseudomonadati</taxon>
        <taxon>Pseudomonadota</taxon>
        <taxon>Alphaproteobacteria</taxon>
        <taxon>Sphingomonadales</taxon>
        <taxon>Sphingomonadaceae</taxon>
        <taxon>Novosphingobium</taxon>
    </lineage>
</organism>
<dbReference type="EMBL" id="JBFNXR010000048">
    <property type="protein sequence ID" value="MEW9855948.1"/>
    <property type="molecule type" value="Genomic_DNA"/>
</dbReference>
<dbReference type="RefSeq" id="WP_367774161.1">
    <property type="nucleotide sequence ID" value="NZ_JBFNXR010000048.1"/>
</dbReference>
<dbReference type="Proteomes" id="UP001556118">
    <property type="component" value="Unassembled WGS sequence"/>
</dbReference>
<name>A0ABV3RCW4_9SPHN</name>
<sequence length="163" mass="18152">MTNEPPLSPEASVSLKKAAPTARELAAMPDYLRAFELRRWANRPEWGSPPSQEEIEAEETALVLEGYVVLQEKLSKSRVYFIQAASGPIKIGVSGNPQSRLKNLQVGSAEKLTLLATVPGGRFTEEQIHQRLIAHRLHGEWFSPHAEVLRVIDRLSTTTERTA</sequence>
<evidence type="ECO:0000259" key="1">
    <source>
        <dbReference type="SMART" id="SM00974"/>
    </source>
</evidence>
<keyword evidence="3" id="KW-1185">Reference proteome</keyword>
<gene>
    <name evidence="2" type="ORF">ABUH87_12445</name>
</gene>
<feature type="domain" description="Bacteriophage T5 Orf172 DNA-binding" evidence="1">
    <location>
        <begin position="83"/>
        <end position="155"/>
    </location>
</feature>
<evidence type="ECO:0000313" key="2">
    <source>
        <dbReference type="EMBL" id="MEW9855948.1"/>
    </source>
</evidence>
<protein>
    <submittedName>
        <fullName evidence="2">GIY-YIG nuclease family protein</fullName>
    </submittedName>
</protein>
<dbReference type="InterPro" id="IPR018306">
    <property type="entry name" value="Phage_T5_Orf172_DNA-bd"/>
</dbReference>
<proteinExistence type="predicted"/>
<dbReference type="Pfam" id="PF13455">
    <property type="entry name" value="MUG113"/>
    <property type="match status" value="1"/>
</dbReference>